<evidence type="ECO:0000313" key="2">
    <source>
        <dbReference type="Proteomes" id="UP000242287"/>
    </source>
</evidence>
<dbReference type="AlphaFoldDB" id="A0A2A9NCB2"/>
<proteinExistence type="predicted"/>
<dbReference type="Pfam" id="PF08520">
    <property type="entry name" value="Mitofissin"/>
    <property type="match status" value="1"/>
</dbReference>
<gene>
    <name evidence="1" type="ORF">AMATHDRAFT_161424</name>
</gene>
<accession>A0A2A9NCB2</accession>
<dbReference type="PANTHER" id="PTHR28075:SF3">
    <property type="entry name" value="DUF1748-DOMAIN-CONTAINING PROTEIN"/>
    <property type="match status" value="1"/>
</dbReference>
<dbReference type="EMBL" id="KZ302466">
    <property type="protein sequence ID" value="PFH45253.1"/>
    <property type="molecule type" value="Genomic_DNA"/>
</dbReference>
<organism evidence="1 2">
    <name type="scientific">Amanita thiersii Skay4041</name>
    <dbReference type="NCBI Taxonomy" id="703135"/>
    <lineage>
        <taxon>Eukaryota</taxon>
        <taxon>Fungi</taxon>
        <taxon>Dikarya</taxon>
        <taxon>Basidiomycota</taxon>
        <taxon>Agaricomycotina</taxon>
        <taxon>Agaricomycetes</taxon>
        <taxon>Agaricomycetidae</taxon>
        <taxon>Agaricales</taxon>
        <taxon>Pluteineae</taxon>
        <taxon>Amanitaceae</taxon>
        <taxon>Amanita</taxon>
    </lineage>
</organism>
<dbReference type="OrthoDB" id="16824at2759"/>
<protein>
    <recommendedName>
        <fullName evidence="3">DUF1748-domain-containing protein</fullName>
    </recommendedName>
</protein>
<evidence type="ECO:0008006" key="3">
    <source>
        <dbReference type="Google" id="ProtNLM"/>
    </source>
</evidence>
<dbReference type="Proteomes" id="UP000242287">
    <property type="component" value="Unassembled WGS sequence"/>
</dbReference>
<reference evidence="1 2" key="1">
    <citation type="submission" date="2014-02" db="EMBL/GenBank/DDBJ databases">
        <title>Transposable element dynamics among asymbiotic and ectomycorrhizal Amanita fungi.</title>
        <authorList>
            <consortium name="DOE Joint Genome Institute"/>
            <person name="Hess J."/>
            <person name="Skrede I."/>
            <person name="Wolfe B."/>
            <person name="LaButti K."/>
            <person name="Ohm R.A."/>
            <person name="Grigoriev I.V."/>
            <person name="Pringle A."/>
        </authorList>
    </citation>
    <scope>NUCLEOTIDE SEQUENCE [LARGE SCALE GENOMIC DNA]</scope>
    <source>
        <strain evidence="1 2">SKay4041</strain>
    </source>
</reference>
<keyword evidence="2" id="KW-1185">Reference proteome</keyword>
<dbReference type="GO" id="GO:0005737">
    <property type="term" value="C:cytoplasm"/>
    <property type="evidence" value="ECO:0007669"/>
    <property type="project" value="TreeGrafter"/>
</dbReference>
<dbReference type="STRING" id="703135.A0A2A9NCB2"/>
<evidence type="ECO:0000313" key="1">
    <source>
        <dbReference type="EMBL" id="PFH45253.1"/>
    </source>
</evidence>
<dbReference type="PANTHER" id="PTHR28075">
    <property type="entry name" value="CHROMOSOME 16, WHOLE GENOME SHOTGUN SEQUENCE"/>
    <property type="match status" value="1"/>
</dbReference>
<sequence>MVLGRVAHYALDAVLLSTVVAGIRRSSGFVPDTSMISDETVRSVTEKFLGAGETVFDILQSTAINSKYYKRDERSIR</sequence>
<dbReference type="InterPro" id="IPR013726">
    <property type="entry name" value="Mitofissin"/>
</dbReference>
<name>A0A2A9NCB2_9AGAR</name>